<keyword evidence="6" id="KW-1133">Transmembrane helix</keyword>
<sequence>MLVLMIMAGGAVVVMSSNGSVDERRQSGEAGRLIALMEYAADHAAMTGSPVGLQITDSEYLFMMPQQRKATPVTWQWVPFSKGGLPADAQSFPPAWQAELLINGDVAEARDTPQIIFYPDGDITPFQLRITDNSTAQPRFTFDCRGHWPVTVNNEMQNP</sequence>
<evidence type="ECO:0000256" key="5">
    <source>
        <dbReference type="ARBA" id="ARBA00022692"/>
    </source>
</evidence>
<comment type="caution">
    <text evidence="9">The sequence shown here is derived from an EMBL/GenBank/DDBJ whole genome shotgun (WGS) entry which is preliminary data.</text>
</comment>
<evidence type="ECO:0000256" key="2">
    <source>
        <dbReference type="ARBA" id="ARBA00022475"/>
    </source>
</evidence>
<evidence type="ECO:0000256" key="3">
    <source>
        <dbReference type="ARBA" id="ARBA00022481"/>
    </source>
</evidence>
<feature type="domain" description="General secretion pathway GspH" evidence="8">
    <location>
        <begin position="29"/>
        <end position="136"/>
    </location>
</feature>
<protein>
    <submittedName>
        <fullName evidence="9">Type II secretion system protein GspH</fullName>
    </submittedName>
</protein>
<dbReference type="AlphaFoldDB" id="A0A2N5DUD0"/>
<proteinExistence type="predicted"/>
<dbReference type="InterPro" id="IPR022346">
    <property type="entry name" value="T2SS_GspH"/>
</dbReference>
<keyword evidence="3" id="KW-0488">Methylation</keyword>
<keyword evidence="10" id="KW-1185">Reference proteome</keyword>
<accession>A0A2N5DUD0</accession>
<organism evidence="9 10">
    <name type="scientific">Chimaeribacter coloradensis</name>
    <dbReference type="NCBI Taxonomy" id="2060068"/>
    <lineage>
        <taxon>Bacteria</taxon>
        <taxon>Pseudomonadati</taxon>
        <taxon>Pseudomonadota</taxon>
        <taxon>Gammaproteobacteria</taxon>
        <taxon>Enterobacterales</taxon>
        <taxon>Yersiniaceae</taxon>
        <taxon>Chimaeribacter</taxon>
    </lineage>
</organism>
<dbReference type="GO" id="GO:0015628">
    <property type="term" value="P:protein secretion by the type II secretion system"/>
    <property type="evidence" value="ECO:0007669"/>
    <property type="project" value="InterPro"/>
</dbReference>
<keyword evidence="4" id="KW-0997">Cell inner membrane</keyword>
<dbReference type="GO" id="GO:0015627">
    <property type="term" value="C:type II protein secretion system complex"/>
    <property type="evidence" value="ECO:0007669"/>
    <property type="project" value="InterPro"/>
</dbReference>
<dbReference type="Proteomes" id="UP000234503">
    <property type="component" value="Unassembled WGS sequence"/>
</dbReference>
<keyword evidence="2" id="KW-1003">Cell membrane</keyword>
<keyword evidence="5" id="KW-0812">Transmembrane</keyword>
<dbReference type="Gene3D" id="3.55.40.10">
    <property type="entry name" value="minor pseudopilin epsh domain"/>
    <property type="match status" value="1"/>
</dbReference>
<evidence type="ECO:0000256" key="1">
    <source>
        <dbReference type="ARBA" id="ARBA00004377"/>
    </source>
</evidence>
<evidence type="ECO:0000259" key="8">
    <source>
        <dbReference type="Pfam" id="PF12019"/>
    </source>
</evidence>
<dbReference type="EMBL" id="PJZH01000031">
    <property type="protein sequence ID" value="PLR30383.1"/>
    <property type="molecule type" value="Genomic_DNA"/>
</dbReference>
<evidence type="ECO:0000256" key="7">
    <source>
        <dbReference type="ARBA" id="ARBA00023136"/>
    </source>
</evidence>
<comment type="subcellular location">
    <subcellularLocation>
        <location evidence="1">Cell inner membrane</location>
        <topology evidence="1">Single-pass membrane protein</topology>
    </subcellularLocation>
</comment>
<evidence type="ECO:0000256" key="6">
    <source>
        <dbReference type="ARBA" id="ARBA00022989"/>
    </source>
</evidence>
<gene>
    <name evidence="9" type="primary">gspH</name>
    <name evidence="9" type="ORF">CYR32_18740</name>
</gene>
<dbReference type="Pfam" id="PF12019">
    <property type="entry name" value="GspH"/>
    <property type="match status" value="1"/>
</dbReference>
<keyword evidence="7" id="KW-0472">Membrane</keyword>
<evidence type="ECO:0000313" key="10">
    <source>
        <dbReference type="Proteomes" id="UP000234503"/>
    </source>
</evidence>
<reference evidence="9 10" key="1">
    <citation type="submission" date="2017-12" db="EMBL/GenBank/DDBJ databases">
        <title>Characterization of six clinical isolates of Enterochimera gen. nov., a novel genus of the Yersiniaciae family and the three species Enterochimera arupensis sp. nov., Enterochimera coloradensis sp. nov, and Enterochimera californica sp. nov.</title>
        <authorList>
            <person name="Rossi A."/>
            <person name="Fisher M."/>
        </authorList>
    </citation>
    <scope>NUCLEOTIDE SEQUENCE [LARGE SCALE GENOMIC DNA]</scope>
    <source>
        <strain evidence="10">2016-Iso4</strain>
    </source>
</reference>
<name>A0A2N5DUD0_9GAMM</name>
<evidence type="ECO:0000256" key="4">
    <source>
        <dbReference type="ARBA" id="ARBA00022519"/>
    </source>
</evidence>
<dbReference type="GO" id="GO:0005886">
    <property type="term" value="C:plasma membrane"/>
    <property type="evidence" value="ECO:0007669"/>
    <property type="project" value="UniProtKB-SubCell"/>
</dbReference>
<evidence type="ECO:0000313" key="9">
    <source>
        <dbReference type="EMBL" id="PLR30383.1"/>
    </source>
</evidence>